<dbReference type="AlphaFoldDB" id="A0A0J1FSL2"/>
<dbReference type="PANTHER" id="PTHR21039">
    <property type="entry name" value="HISTIDINOL PHOSPHATASE-RELATED"/>
    <property type="match status" value="1"/>
</dbReference>
<dbReference type="SMART" id="SM00481">
    <property type="entry name" value="POLIIIAc"/>
    <property type="match status" value="1"/>
</dbReference>
<gene>
    <name evidence="10" type="primary">hisK_1</name>
    <name evidence="10" type="ORF">DEAC_c20020</name>
</gene>
<accession>A0A0J1FSL2</accession>
<evidence type="ECO:0000256" key="5">
    <source>
        <dbReference type="ARBA" id="ARBA00022801"/>
    </source>
</evidence>
<dbReference type="Proteomes" id="UP000036356">
    <property type="component" value="Unassembled WGS sequence"/>
</dbReference>
<evidence type="ECO:0000313" key="10">
    <source>
        <dbReference type="EMBL" id="KLU65963.1"/>
    </source>
</evidence>
<evidence type="ECO:0000256" key="8">
    <source>
        <dbReference type="RuleBase" id="RU366003"/>
    </source>
</evidence>
<evidence type="ECO:0000256" key="6">
    <source>
        <dbReference type="ARBA" id="ARBA00023102"/>
    </source>
</evidence>
<comment type="pathway">
    <text evidence="1 8">Amino-acid biosynthesis; L-histidine biosynthesis; L-histidine from 5-phospho-alpha-D-ribose 1-diphosphate: step 8/9.</text>
</comment>
<evidence type="ECO:0000313" key="11">
    <source>
        <dbReference type="Proteomes" id="UP000036356"/>
    </source>
</evidence>
<dbReference type="EC" id="3.1.3.15" evidence="3 8"/>
<keyword evidence="5 8" id="KW-0378">Hydrolase</keyword>
<reference evidence="10 11" key="1">
    <citation type="submission" date="2015-06" db="EMBL/GenBank/DDBJ databases">
        <title>Draft genome of the moderately acidophilic sulfate reducer Candidatus Desulfosporosinus acididurans strain M1.</title>
        <authorList>
            <person name="Poehlein A."/>
            <person name="Petzsch P."/>
            <person name="Johnson B.D."/>
            <person name="Schloemann M."/>
            <person name="Daniel R."/>
            <person name="Muehling M."/>
        </authorList>
    </citation>
    <scope>NUCLEOTIDE SEQUENCE [LARGE SCALE GENOMIC DNA]</scope>
    <source>
        <strain evidence="10 11">M1</strain>
    </source>
</reference>
<dbReference type="InterPro" id="IPR010140">
    <property type="entry name" value="Histidinol_P_phosphatase_HisJ"/>
</dbReference>
<dbReference type="GO" id="GO:0004401">
    <property type="term" value="F:histidinol-phosphatase activity"/>
    <property type="evidence" value="ECO:0007669"/>
    <property type="project" value="UniProtKB-UniRule"/>
</dbReference>
<evidence type="ECO:0000256" key="3">
    <source>
        <dbReference type="ARBA" id="ARBA00013085"/>
    </source>
</evidence>
<proteinExistence type="inferred from homology"/>
<dbReference type="UniPathway" id="UPA00031">
    <property type="reaction ID" value="UER00013"/>
</dbReference>
<dbReference type="EMBL" id="LDZY01000006">
    <property type="protein sequence ID" value="KLU65963.1"/>
    <property type="molecule type" value="Genomic_DNA"/>
</dbReference>
<evidence type="ECO:0000256" key="2">
    <source>
        <dbReference type="ARBA" id="ARBA00009152"/>
    </source>
</evidence>
<feature type="domain" description="Polymerase/histidinol phosphatase N-terminal" evidence="9">
    <location>
        <begin position="4"/>
        <end position="81"/>
    </location>
</feature>
<keyword evidence="6 8" id="KW-0368">Histidine biosynthesis</keyword>
<dbReference type="InterPro" id="IPR004013">
    <property type="entry name" value="PHP_dom"/>
</dbReference>
<dbReference type="GO" id="GO:0000105">
    <property type="term" value="P:L-histidine biosynthetic process"/>
    <property type="evidence" value="ECO:0007669"/>
    <property type="project" value="UniProtKB-UniRule"/>
</dbReference>
<evidence type="ECO:0000256" key="4">
    <source>
        <dbReference type="ARBA" id="ARBA00022605"/>
    </source>
</evidence>
<dbReference type="RefSeq" id="WP_047809877.1">
    <property type="nucleotide sequence ID" value="NZ_LDZY01000006.1"/>
</dbReference>
<name>A0A0J1FSL2_9FIRM</name>
<comment type="similarity">
    <text evidence="2 8">Belongs to the PHP hydrolase family. HisK subfamily.</text>
</comment>
<comment type="caution">
    <text evidence="10">The sequence shown here is derived from an EMBL/GenBank/DDBJ whole genome shotgun (WGS) entry which is preliminary data.</text>
</comment>
<organism evidence="10 11">
    <name type="scientific">Desulfosporosinus acididurans</name>
    <dbReference type="NCBI Taxonomy" id="476652"/>
    <lineage>
        <taxon>Bacteria</taxon>
        <taxon>Bacillati</taxon>
        <taxon>Bacillota</taxon>
        <taxon>Clostridia</taxon>
        <taxon>Eubacteriales</taxon>
        <taxon>Desulfitobacteriaceae</taxon>
        <taxon>Desulfosporosinus</taxon>
    </lineage>
</organism>
<dbReference type="GO" id="GO:0005737">
    <property type="term" value="C:cytoplasm"/>
    <property type="evidence" value="ECO:0007669"/>
    <property type="project" value="TreeGrafter"/>
</dbReference>
<dbReference type="STRING" id="476652.DEAC_c20020"/>
<evidence type="ECO:0000256" key="7">
    <source>
        <dbReference type="ARBA" id="ARBA00049158"/>
    </source>
</evidence>
<dbReference type="SUPFAM" id="SSF89550">
    <property type="entry name" value="PHP domain-like"/>
    <property type="match status" value="1"/>
</dbReference>
<dbReference type="InterPro" id="IPR003141">
    <property type="entry name" value="Pol/His_phosphatase_N"/>
</dbReference>
<protein>
    <recommendedName>
        <fullName evidence="3 8">Histidinol-phosphatase</fullName>
        <shortName evidence="8">HolPase</shortName>
        <ecNumber evidence="3 8">3.1.3.15</ecNumber>
    </recommendedName>
</protein>
<dbReference type="InterPro" id="IPR016195">
    <property type="entry name" value="Pol/histidinol_Pase-like"/>
</dbReference>
<evidence type="ECO:0000259" key="9">
    <source>
        <dbReference type="SMART" id="SM00481"/>
    </source>
</evidence>
<dbReference type="PATRIC" id="fig|476652.3.peg.2071"/>
<dbReference type="Pfam" id="PF02811">
    <property type="entry name" value="PHP"/>
    <property type="match status" value="1"/>
</dbReference>
<dbReference type="Gene3D" id="3.20.20.140">
    <property type="entry name" value="Metal-dependent hydrolases"/>
    <property type="match status" value="1"/>
</dbReference>
<keyword evidence="11" id="KW-1185">Reference proteome</keyword>
<sequence length="259" mass="30285">MKRADYHIHSQFSPDATLTIDKACEKAIQLGIDELCFTDHLEFAENHLVNYDNYRDAIEAAKAKYEKVLSIKIGMEVGFDKWKQQQIKDYLENKEFDFLIGSMHRINGLNLFNGDFFAGKKLDFAFGEYFEALYEAVLDFDFSVLGHITLIKRFFRRFNVNPSDFVWIKYDDIIKAVLQKLITHGKGIELNLRVPLIDLDFRILKFYKELGGEIITLGTDSHHEQNMHTPEEGIQALRDVGLRYYSIFEKRKPLFIPIK</sequence>
<keyword evidence="4 8" id="KW-0028">Amino-acid biosynthesis</keyword>
<dbReference type="PANTHER" id="PTHR21039:SF0">
    <property type="entry name" value="HISTIDINOL-PHOSPHATASE"/>
    <property type="match status" value="1"/>
</dbReference>
<evidence type="ECO:0000256" key="1">
    <source>
        <dbReference type="ARBA" id="ARBA00004970"/>
    </source>
</evidence>
<comment type="catalytic activity">
    <reaction evidence="7 8">
        <text>L-histidinol phosphate + H2O = L-histidinol + phosphate</text>
        <dbReference type="Rhea" id="RHEA:14465"/>
        <dbReference type="ChEBI" id="CHEBI:15377"/>
        <dbReference type="ChEBI" id="CHEBI:43474"/>
        <dbReference type="ChEBI" id="CHEBI:57699"/>
        <dbReference type="ChEBI" id="CHEBI:57980"/>
        <dbReference type="EC" id="3.1.3.15"/>
    </reaction>
</comment>
<dbReference type="NCBIfam" id="TIGR01856">
    <property type="entry name" value="hisJ_fam"/>
    <property type="match status" value="1"/>
</dbReference>